<proteinExistence type="inferred from homology"/>
<organism evidence="3 4">
    <name type="scientific">Devosia ureilytica</name>
    <dbReference type="NCBI Taxonomy" id="2952754"/>
    <lineage>
        <taxon>Bacteria</taxon>
        <taxon>Pseudomonadati</taxon>
        <taxon>Pseudomonadota</taxon>
        <taxon>Alphaproteobacteria</taxon>
        <taxon>Hyphomicrobiales</taxon>
        <taxon>Devosiaceae</taxon>
        <taxon>Devosia</taxon>
    </lineage>
</organism>
<evidence type="ECO:0000256" key="1">
    <source>
        <dbReference type="ARBA" id="ARBA00007689"/>
    </source>
</evidence>
<name>A0A9Q4AMT6_9HYPH</name>
<dbReference type="Proteomes" id="UP001060275">
    <property type="component" value="Unassembled WGS sequence"/>
</dbReference>
<evidence type="ECO:0000259" key="2">
    <source>
        <dbReference type="Pfam" id="PF03795"/>
    </source>
</evidence>
<dbReference type="AlphaFoldDB" id="A0A9Q4AMT6"/>
<feature type="domain" description="YCII-related" evidence="2">
    <location>
        <begin position="1"/>
        <end position="87"/>
    </location>
</feature>
<protein>
    <submittedName>
        <fullName evidence="3">YciI family protein</fullName>
    </submittedName>
</protein>
<comment type="similarity">
    <text evidence="1">Belongs to the YciI family.</text>
</comment>
<dbReference type="Gene3D" id="3.30.70.1060">
    <property type="entry name" value="Dimeric alpha+beta barrel"/>
    <property type="match status" value="1"/>
</dbReference>
<dbReference type="SUPFAM" id="SSF54909">
    <property type="entry name" value="Dimeric alpha+beta barrel"/>
    <property type="match status" value="1"/>
</dbReference>
<sequence>MLFAMIAKDAPGALQLRLDTRPVHLEHLNSLGKKLVFAGALLDADEKPEGSIVVFEAETLEEAQAMAAADPFVPAGVFASYEVKRWRIAINNSGAEFA</sequence>
<dbReference type="RefSeq" id="WP_254673513.1">
    <property type="nucleotide sequence ID" value="NZ_JAMWDU010000002.1"/>
</dbReference>
<evidence type="ECO:0000313" key="3">
    <source>
        <dbReference type="EMBL" id="MCP8886812.1"/>
    </source>
</evidence>
<gene>
    <name evidence="3" type="ORF">NF348_06820</name>
</gene>
<dbReference type="InterPro" id="IPR051807">
    <property type="entry name" value="Sec-metab_biosynth-assoc"/>
</dbReference>
<keyword evidence="4" id="KW-1185">Reference proteome</keyword>
<evidence type="ECO:0000313" key="4">
    <source>
        <dbReference type="Proteomes" id="UP001060275"/>
    </source>
</evidence>
<dbReference type="InterPro" id="IPR011008">
    <property type="entry name" value="Dimeric_a/b-barrel"/>
</dbReference>
<reference evidence="3" key="1">
    <citation type="submission" date="2022-06" db="EMBL/GenBank/DDBJ databases">
        <title>Devosia sp. XJ19-45 genome assembly.</title>
        <authorList>
            <person name="Li B."/>
            <person name="Cai M."/>
            <person name="Nie G."/>
            <person name="Li W."/>
        </authorList>
    </citation>
    <scope>NUCLEOTIDE SEQUENCE</scope>
    <source>
        <strain evidence="3">XJ19-45</strain>
    </source>
</reference>
<accession>A0A9Q4AMT6</accession>
<dbReference type="Pfam" id="PF03795">
    <property type="entry name" value="YCII"/>
    <property type="match status" value="1"/>
</dbReference>
<dbReference type="InterPro" id="IPR005545">
    <property type="entry name" value="YCII"/>
</dbReference>
<comment type="caution">
    <text evidence="3">The sequence shown here is derived from an EMBL/GenBank/DDBJ whole genome shotgun (WGS) entry which is preliminary data.</text>
</comment>
<dbReference type="PANTHER" id="PTHR33606">
    <property type="entry name" value="PROTEIN YCII"/>
    <property type="match status" value="1"/>
</dbReference>
<dbReference type="PANTHER" id="PTHR33606:SF3">
    <property type="entry name" value="PROTEIN YCII"/>
    <property type="match status" value="1"/>
</dbReference>
<dbReference type="EMBL" id="JAMWDU010000002">
    <property type="protein sequence ID" value="MCP8886812.1"/>
    <property type="molecule type" value="Genomic_DNA"/>
</dbReference>